<evidence type="ECO:0000313" key="1">
    <source>
        <dbReference type="EMBL" id="KAB8349529.1"/>
    </source>
</evidence>
<evidence type="ECO:0000313" key="2">
    <source>
        <dbReference type="Proteomes" id="UP000327013"/>
    </source>
</evidence>
<dbReference type="Proteomes" id="UP000327013">
    <property type="component" value="Unassembled WGS sequence"/>
</dbReference>
<gene>
    <name evidence="1" type="ORF">FH972_023555</name>
</gene>
<organism evidence="1 2">
    <name type="scientific">Carpinus fangiana</name>
    <dbReference type="NCBI Taxonomy" id="176857"/>
    <lineage>
        <taxon>Eukaryota</taxon>
        <taxon>Viridiplantae</taxon>
        <taxon>Streptophyta</taxon>
        <taxon>Embryophyta</taxon>
        <taxon>Tracheophyta</taxon>
        <taxon>Spermatophyta</taxon>
        <taxon>Magnoliopsida</taxon>
        <taxon>eudicotyledons</taxon>
        <taxon>Gunneridae</taxon>
        <taxon>Pentapetalae</taxon>
        <taxon>rosids</taxon>
        <taxon>fabids</taxon>
        <taxon>Fagales</taxon>
        <taxon>Betulaceae</taxon>
        <taxon>Carpinus</taxon>
    </lineage>
</organism>
<accession>A0A5N6KW11</accession>
<keyword evidence="2" id="KW-1185">Reference proteome</keyword>
<dbReference type="AlphaFoldDB" id="A0A5N6KW11"/>
<name>A0A5N6KW11_9ROSI</name>
<reference evidence="1 2" key="1">
    <citation type="submission" date="2019-06" db="EMBL/GenBank/DDBJ databases">
        <title>A chromosomal-level reference genome of Carpinus fangiana (Coryloideae, Betulaceae).</title>
        <authorList>
            <person name="Yang X."/>
            <person name="Wang Z."/>
            <person name="Zhang L."/>
            <person name="Hao G."/>
            <person name="Liu J."/>
            <person name="Yang Y."/>
        </authorList>
    </citation>
    <scope>NUCLEOTIDE SEQUENCE [LARGE SCALE GENOMIC DNA]</scope>
    <source>
        <strain evidence="1">Cfa_2016G</strain>
        <tissue evidence="1">Leaf</tissue>
    </source>
</reference>
<comment type="caution">
    <text evidence="1">The sequence shown here is derived from an EMBL/GenBank/DDBJ whole genome shotgun (WGS) entry which is preliminary data.</text>
</comment>
<proteinExistence type="predicted"/>
<protein>
    <submittedName>
        <fullName evidence="1">Uncharacterized protein</fullName>
    </submittedName>
</protein>
<sequence length="202" mass="21724">MGVFAGSTRGRKLKLRGQMGVRSSDETSGWTMLPPLERLDSLGEEAAADEDLHNGQVRVATAMDDDFIHGKGAIPIDGVIFAVDCAALRVKDAHFEAIAQQDARVPGAAHGLATHVSPSVRRAPEIWARHVGAGHVYLAKGSFVLLVLPFAQKTKRAHAKGQNGRHRRTSGEQRGCMKNCAIAAECGDQVYLLVIVAVWILV</sequence>
<dbReference type="EMBL" id="VIBQ01000014">
    <property type="protein sequence ID" value="KAB8349529.1"/>
    <property type="molecule type" value="Genomic_DNA"/>
</dbReference>